<accession>A0AAJ1IAG6</accession>
<dbReference type="GO" id="GO:0046872">
    <property type="term" value="F:metal ion binding"/>
    <property type="evidence" value="ECO:0007669"/>
    <property type="project" value="UniProtKB-KW"/>
</dbReference>
<proteinExistence type="predicted"/>
<evidence type="ECO:0000256" key="5">
    <source>
        <dbReference type="ARBA" id="ARBA00022691"/>
    </source>
</evidence>
<feature type="domain" description="B12-binding" evidence="9">
    <location>
        <begin position="55"/>
        <end position="130"/>
    </location>
</feature>
<dbReference type="InterPro" id="IPR007197">
    <property type="entry name" value="rSAM"/>
</dbReference>
<name>A0AAJ1IAG6_9SPIO</name>
<evidence type="ECO:0000256" key="4">
    <source>
        <dbReference type="ARBA" id="ARBA00022679"/>
    </source>
</evidence>
<dbReference type="InterPro" id="IPR006158">
    <property type="entry name" value="Cobalamin-bd"/>
</dbReference>
<dbReference type="EMBL" id="JAQQAL010000009">
    <property type="protein sequence ID" value="MDC7225688.1"/>
    <property type="molecule type" value="Genomic_DNA"/>
</dbReference>
<sequence length="454" mass="51717">MKKLLLINPVRKKSGYLLSRFTRFPPLGLAYLAGVTPDDWDVKILDENFDPFVFEEADLVGITAFTSSINRAYEISGMYKNAGIPVVLGGIHASMIEDEVLNFADAVVAGECESVWPELLKDFEAGNLKRVYRGERIDLSDYPPRPRRDLLDERYVWQTIQTSRGCPFNCTFCSVTKYLGSGFRQRSAEDVLDELEEMPGRYVAFVDDNLIGSTAESRDRARKIFQGMIDRKLKKRWWMQTSINAAADEDLLRLAARSGCYTAFIGFETIDQAGLKAMHKGVNVKIGVDGYKSVVNTFHKFGIGVMGGFIIGNDFESAAYYRRFGEFLVKSGIDICQISILTPLPGTDLYQKMKEENKLVDNSFPKDWEKYRLSRVVHRAEGVEADMIYRGDNYLKKKIYTGFGMISRMIKSALALRRPFRIAGILILNRAMKRSWMKSYYYSRFPHDLGDADE</sequence>
<keyword evidence="4" id="KW-0808">Transferase</keyword>
<dbReference type="CDD" id="cd02068">
    <property type="entry name" value="radical_SAM_B12_BD"/>
    <property type="match status" value="1"/>
</dbReference>
<keyword evidence="7" id="KW-0408">Iron</keyword>
<dbReference type="InterPro" id="IPR051198">
    <property type="entry name" value="BchE-like"/>
</dbReference>
<keyword evidence="6" id="KW-0479">Metal-binding</keyword>
<dbReference type="SFLD" id="SFLDS00029">
    <property type="entry name" value="Radical_SAM"/>
    <property type="match status" value="1"/>
</dbReference>
<evidence type="ECO:0000256" key="1">
    <source>
        <dbReference type="ARBA" id="ARBA00001966"/>
    </source>
</evidence>
<dbReference type="Gene3D" id="3.40.50.280">
    <property type="entry name" value="Cobalamin-binding domain"/>
    <property type="match status" value="1"/>
</dbReference>
<feature type="domain" description="Radical SAM core" evidence="10">
    <location>
        <begin position="152"/>
        <end position="384"/>
    </location>
</feature>
<keyword evidence="2" id="KW-0004">4Fe-4S</keyword>
<dbReference type="AlphaFoldDB" id="A0AAJ1IAG6"/>
<comment type="cofactor">
    <cofactor evidence="1">
        <name>[4Fe-4S] cluster</name>
        <dbReference type="ChEBI" id="CHEBI:49883"/>
    </cofactor>
</comment>
<evidence type="ECO:0000256" key="2">
    <source>
        <dbReference type="ARBA" id="ARBA00022485"/>
    </source>
</evidence>
<dbReference type="Proteomes" id="UP001221217">
    <property type="component" value="Unassembled WGS sequence"/>
</dbReference>
<dbReference type="InterPro" id="IPR006638">
    <property type="entry name" value="Elp3/MiaA/NifB-like_rSAM"/>
</dbReference>
<dbReference type="Pfam" id="PF04055">
    <property type="entry name" value="Radical_SAM"/>
    <property type="match status" value="1"/>
</dbReference>
<dbReference type="InterPro" id="IPR034466">
    <property type="entry name" value="Methyltransferase_Class_B"/>
</dbReference>
<evidence type="ECO:0000256" key="7">
    <source>
        <dbReference type="ARBA" id="ARBA00023004"/>
    </source>
</evidence>
<dbReference type="SFLD" id="SFLDG01082">
    <property type="entry name" value="B12-binding_domain_containing"/>
    <property type="match status" value="1"/>
</dbReference>
<evidence type="ECO:0000259" key="10">
    <source>
        <dbReference type="PROSITE" id="PS51918"/>
    </source>
</evidence>
<dbReference type="GO" id="GO:0051539">
    <property type="term" value="F:4 iron, 4 sulfur cluster binding"/>
    <property type="evidence" value="ECO:0007669"/>
    <property type="project" value="UniProtKB-KW"/>
</dbReference>
<dbReference type="PROSITE" id="PS01278">
    <property type="entry name" value="MTTASE_RADICAL"/>
    <property type="match status" value="1"/>
</dbReference>
<evidence type="ECO:0000256" key="3">
    <source>
        <dbReference type="ARBA" id="ARBA00022603"/>
    </source>
</evidence>
<evidence type="ECO:0000259" key="9">
    <source>
        <dbReference type="PROSITE" id="PS51332"/>
    </source>
</evidence>
<dbReference type="PANTHER" id="PTHR43409">
    <property type="entry name" value="ANAEROBIC MAGNESIUM-PROTOPORPHYRIN IX MONOMETHYL ESTER CYCLASE-RELATED"/>
    <property type="match status" value="1"/>
</dbReference>
<dbReference type="GO" id="GO:0031419">
    <property type="term" value="F:cobalamin binding"/>
    <property type="evidence" value="ECO:0007669"/>
    <property type="project" value="InterPro"/>
</dbReference>
<comment type="caution">
    <text evidence="11">The sequence shown here is derived from an EMBL/GenBank/DDBJ whole genome shotgun (WGS) entry which is preliminary data.</text>
</comment>
<dbReference type="Pfam" id="PF02310">
    <property type="entry name" value="B12-binding"/>
    <property type="match status" value="1"/>
</dbReference>
<reference evidence="11 12" key="1">
    <citation type="submission" date="2022-12" db="EMBL/GenBank/DDBJ databases">
        <title>Metagenome assembled genome from gulf of manar.</title>
        <authorList>
            <person name="Kohli P."/>
            <person name="Pk S."/>
            <person name="Venkata Ramana C."/>
            <person name="Sasikala C."/>
        </authorList>
    </citation>
    <scope>NUCLEOTIDE SEQUENCE [LARGE SCALE GENOMIC DNA]</scope>
    <source>
        <strain evidence="11">JB008</strain>
    </source>
</reference>
<evidence type="ECO:0000256" key="8">
    <source>
        <dbReference type="ARBA" id="ARBA00023014"/>
    </source>
</evidence>
<dbReference type="PANTHER" id="PTHR43409:SF7">
    <property type="entry name" value="BLL1977 PROTEIN"/>
    <property type="match status" value="1"/>
</dbReference>
<dbReference type="Gene3D" id="3.80.30.20">
    <property type="entry name" value="tm_1862 like domain"/>
    <property type="match status" value="1"/>
</dbReference>
<evidence type="ECO:0000313" key="12">
    <source>
        <dbReference type="Proteomes" id="UP001221217"/>
    </source>
</evidence>
<gene>
    <name evidence="11" type="ORF">PQJ61_02865</name>
</gene>
<organism evidence="11 12">
    <name type="scientific">Candidatus Thalassospirochaeta sargassi</name>
    <dbReference type="NCBI Taxonomy" id="3119039"/>
    <lineage>
        <taxon>Bacteria</taxon>
        <taxon>Pseudomonadati</taxon>
        <taxon>Spirochaetota</taxon>
        <taxon>Spirochaetia</taxon>
        <taxon>Spirochaetales</taxon>
        <taxon>Spirochaetaceae</taxon>
        <taxon>Candidatus Thalassospirochaeta</taxon>
    </lineage>
</organism>
<dbReference type="SMART" id="SM00729">
    <property type="entry name" value="Elp3"/>
    <property type="match status" value="1"/>
</dbReference>
<keyword evidence="3" id="KW-0489">Methyltransferase</keyword>
<dbReference type="SUPFAM" id="SSF102114">
    <property type="entry name" value="Radical SAM enzymes"/>
    <property type="match status" value="1"/>
</dbReference>
<dbReference type="InterPro" id="IPR020612">
    <property type="entry name" value="Methylthiotransferase_CS"/>
</dbReference>
<dbReference type="PROSITE" id="PS51918">
    <property type="entry name" value="RADICAL_SAM"/>
    <property type="match status" value="1"/>
</dbReference>
<evidence type="ECO:0000256" key="6">
    <source>
        <dbReference type="ARBA" id="ARBA00022723"/>
    </source>
</evidence>
<dbReference type="CDD" id="cd01335">
    <property type="entry name" value="Radical_SAM"/>
    <property type="match status" value="1"/>
</dbReference>
<dbReference type="PROSITE" id="PS51332">
    <property type="entry name" value="B12_BINDING"/>
    <property type="match status" value="1"/>
</dbReference>
<dbReference type="InterPro" id="IPR058240">
    <property type="entry name" value="rSAM_sf"/>
</dbReference>
<protein>
    <submittedName>
        <fullName evidence="11">Radical SAM protein</fullName>
    </submittedName>
</protein>
<dbReference type="InterPro" id="IPR023404">
    <property type="entry name" value="rSAM_horseshoe"/>
</dbReference>
<dbReference type="GO" id="GO:0005829">
    <property type="term" value="C:cytosol"/>
    <property type="evidence" value="ECO:0007669"/>
    <property type="project" value="TreeGrafter"/>
</dbReference>
<dbReference type="SFLD" id="SFLDG01123">
    <property type="entry name" value="methyltransferase_(Class_B)"/>
    <property type="match status" value="1"/>
</dbReference>
<keyword evidence="8" id="KW-0411">Iron-sulfur</keyword>
<keyword evidence="5" id="KW-0949">S-adenosyl-L-methionine</keyword>
<dbReference type="GO" id="GO:0003824">
    <property type="term" value="F:catalytic activity"/>
    <property type="evidence" value="ECO:0007669"/>
    <property type="project" value="InterPro"/>
</dbReference>
<evidence type="ECO:0000313" key="11">
    <source>
        <dbReference type="EMBL" id="MDC7225688.1"/>
    </source>
</evidence>